<evidence type="ECO:0000259" key="1">
    <source>
        <dbReference type="Pfam" id="PF08410"/>
    </source>
</evidence>
<organism evidence="2">
    <name type="scientific">Terrestrivirus sp</name>
    <dbReference type="NCBI Taxonomy" id="2487775"/>
    <lineage>
        <taxon>Viruses</taxon>
        <taxon>Varidnaviria</taxon>
        <taxon>Bamfordvirae</taxon>
        <taxon>Nucleocytoviricota</taxon>
        <taxon>Megaviricetes</taxon>
        <taxon>Imitervirales</taxon>
        <taxon>Mimiviridae</taxon>
        <taxon>Klosneuvirinae</taxon>
    </lineage>
</organism>
<dbReference type="EMBL" id="MK071986">
    <property type="protein sequence ID" value="AYV76519.1"/>
    <property type="molecule type" value="Genomic_DNA"/>
</dbReference>
<reference evidence="2" key="1">
    <citation type="submission" date="2018-10" db="EMBL/GenBank/DDBJ databases">
        <title>Hidden diversity of soil giant viruses.</title>
        <authorList>
            <person name="Schulz F."/>
            <person name="Alteio L."/>
            <person name="Goudeau D."/>
            <person name="Ryan E.M."/>
            <person name="Malmstrom R.R."/>
            <person name="Blanchard J."/>
            <person name="Woyke T."/>
        </authorList>
    </citation>
    <scope>NUCLEOTIDE SEQUENCE</scope>
    <source>
        <strain evidence="2">TEV1</strain>
    </source>
</reference>
<proteinExistence type="predicted"/>
<feature type="domain" description="DUF1737" evidence="1">
    <location>
        <begin position="28"/>
        <end position="63"/>
    </location>
</feature>
<sequence length="76" mass="8842">MQPQNRDIKYTEYKMVIVSSNDANTNLQEFEKQMTAYLKKGYIPIGNPTYSFDNGLHQFAQAVCLLNPEYIYNTII</sequence>
<accession>A0A3G4ZSU9</accession>
<evidence type="ECO:0000313" key="2">
    <source>
        <dbReference type="EMBL" id="AYV76519.1"/>
    </source>
</evidence>
<gene>
    <name evidence="2" type="ORF">Terrestrivirus8_12</name>
</gene>
<name>A0A3G4ZSU9_9VIRU</name>
<protein>
    <recommendedName>
        <fullName evidence="1">DUF1737 domain-containing protein</fullName>
    </recommendedName>
</protein>
<dbReference type="Pfam" id="PF08410">
    <property type="entry name" value="DUF1737"/>
    <property type="match status" value="1"/>
</dbReference>
<dbReference type="InterPro" id="IPR013619">
    <property type="entry name" value="DUF1737"/>
</dbReference>